<feature type="domain" description="Porphobilinogen deaminase N-terminal" evidence="7">
    <location>
        <begin position="3"/>
        <end position="211"/>
    </location>
</feature>
<dbReference type="InterPro" id="IPR022418">
    <property type="entry name" value="Porphobilinogen_deaminase_C"/>
</dbReference>
<dbReference type="Pfam" id="PF03900">
    <property type="entry name" value="Porphobil_deamC"/>
    <property type="match status" value="1"/>
</dbReference>
<evidence type="ECO:0000259" key="8">
    <source>
        <dbReference type="Pfam" id="PF03900"/>
    </source>
</evidence>
<comment type="cofactor">
    <cofactor evidence="6">
        <name>dipyrromethane</name>
        <dbReference type="ChEBI" id="CHEBI:60342"/>
    </cofactor>
    <text evidence="6">Binds 1 dipyrromethane group covalently.</text>
</comment>
<keyword evidence="4 6" id="KW-0627">Porphyrin biosynthesis</keyword>
<feature type="domain" description="Porphobilinogen deaminase C-terminal" evidence="8">
    <location>
        <begin position="227"/>
        <end position="294"/>
    </location>
</feature>
<evidence type="ECO:0000256" key="6">
    <source>
        <dbReference type="HAMAP-Rule" id="MF_00260"/>
    </source>
</evidence>
<gene>
    <name evidence="6 9" type="primary">hemC</name>
    <name evidence="9" type="ORF">KQI42_07780</name>
</gene>
<comment type="similarity">
    <text evidence="2 6">Belongs to the HMBS family.</text>
</comment>
<dbReference type="EMBL" id="JAHLPM010000005">
    <property type="protein sequence ID" value="MBU5437903.1"/>
    <property type="molecule type" value="Genomic_DNA"/>
</dbReference>
<protein>
    <recommendedName>
        <fullName evidence="6">Porphobilinogen deaminase</fullName>
        <shortName evidence="6">PBG</shortName>
        <ecNumber evidence="6">2.5.1.61</ecNumber>
    </recommendedName>
    <alternativeName>
        <fullName evidence="6">Hydroxymethylbilane synthase</fullName>
        <shortName evidence="6">HMBS</shortName>
    </alternativeName>
    <alternativeName>
        <fullName evidence="6">Pre-uroporphyrinogen synthase</fullName>
    </alternativeName>
</protein>
<organism evidence="9 10">
    <name type="scientific">Tissierella simiarum</name>
    <dbReference type="NCBI Taxonomy" id="2841534"/>
    <lineage>
        <taxon>Bacteria</taxon>
        <taxon>Bacillati</taxon>
        <taxon>Bacillota</taxon>
        <taxon>Tissierellia</taxon>
        <taxon>Tissierellales</taxon>
        <taxon>Tissierellaceae</taxon>
        <taxon>Tissierella</taxon>
    </lineage>
</organism>
<keyword evidence="3 6" id="KW-0808">Transferase</keyword>
<accession>A0ABS6E6Q0</accession>
<reference evidence="9 10" key="1">
    <citation type="submission" date="2021-06" db="EMBL/GenBank/DDBJ databases">
        <authorList>
            <person name="Sun Q."/>
            <person name="Li D."/>
        </authorList>
    </citation>
    <scope>NUCLEOTIDE SEQUENCE [LARGE SCALE GENOMIC DNA]</scope>
    <source>
        <strain evidence="9 10">MSJ-40</strain>
    </source>
</reference>
<comment type="catalytic activity">
    <reaction evidence="5 6">
        <text>4 porphobilinogen + H2O = hydroxymethylbilane + 4 NH4(+)</text>
        <dbReference type="Rhea" id="RHEA:13185"/>
        <dbReference type="ChEBI" id="CHEBI:15377"/>
        <dbReference type="ChEBI" id="CHEBI:28938"/>
        <dbReference type="ChEBI" id="CHEBI:57845"/>
        <dbReference type="ChEBI" id="CHEBI:58126"/>
        <dbReference type="EC" id="2.5.1.61"/>
    </reaction>
</comment>
<dbReference type="NCBIfam" id="TIGR00212">
    <property type="entry name" value="hemC"/>
    <property type="match status" value="1"/>
</dbReference>
<evidence type="ECO:0000256" key="4">
    <source>
        <dbReference type="ARBA" id="ARBA00023244"/>
    </source>
</evidence>
<dbReference type="PANTHER" id="PTHR11557:SF0">
    <property type="entry name" value="PORPHOBILINOGEN DEAMINASE"/>
    <property type="match status" value="1"/>
</dbReference>
<dbReference type="GO" id="GO:0004418">
    <property type="term" value="F:hydroxymethylbilane synthase activity"/>
    <property type="evidence" value="ECO:0007669"/>
    <property type="project" value="UniProtKB-EC"/>
</dbReference>
<feature type="modified residue" description="S-(dipyrrolylmethanemethyl)cysteine" evidence="6">
    <location>
        <position position="241"/>
    </location>
</feature>
<name>A0ABS6E6Q0_9FIRM</name>
<evidence type="ECO:0000313" key="9">
    <source>
        <dbReference type="EMBL" id="MBU5437903.1"/>
    </source>
</evidence>
<keyword evidence="10" id="KW-1185">Reference proteome</keyword>
<evidence type="ECO:0000259" key="7">
    <source>
        <dbReference type="Pfam" id="PF01379"/>
    </source>
</evidence>
<dbReference type="PIRSF" id="PIRSF001438">
    <property type="entry name" value="4pyrrol_synth_OHMeBilane_synth"/>
    <property type="match status" value="1"/>
</dbReference>
<dbReference type="Pfam" id="PF01379">
    <property type="entry name" value="Porphobil_deam"/>
    <property type="match status" value="1"/>
</dbReference>
<dbReference type="RefSeq" id="WP_216518501.1">
    <property type="nucleotide sequence ID" value="NZ_JAHLPM010000005.1"/>
</dbReference>
<dbReference type="HAMAP" id="MF_00260">
    <property type="entry name" value="Porphobil_deam"/>
    <property type="match status" value="1"/>
</dbReference>
<evidence type="ECO:0000256" key="5">
    <source>
        <dbReference type="ARBA" id="ARBA00048169"/>
    </source>
</evidence>
<dbReference type="Proteomes" id="UP000749471">
    <property type="component" value="Unassembled WGS sequence"/>
</dbReference>
<proteinExistence type="inferred from homology"/>
<comment type="subunit">
    <text evidence="6">Monomer.</text>
</comment>
<evidence type="ECO:0000256" key="2">
    <source>
        <dbReference type="ARBA" id="ARBA00005638"/>
    </source>
</evidence>
<dbReference type="PANTHER" id="PTHR11557">
    <property type="entry name" value="PORPHOBILINOGEN DEAMINASE"/>
    <property type="match status" value="1"/>
</dbReference>
<dbReference type="InterPro" id="IPR022419">
    <property type="entry name" value="Porphobilin_deaminase_cofac_BS"/>
</dbReference>
<sequence>MKIVVGTRGSNLALTQTNMVINELKENHPNIEFEVKIIKTKGDILNNIPIDKIGGKEIFIKEIEKELLDGTIDMAVHSMKDMPGELPEGLKLSFTPKREDCRDVLILKEGITNIDDIPIGGRIGTGSKRRKYQILKYRQDLEIVGIRGNIETRIKKIETEDLDGVILAAAGVNRLGLELGDRIFYLDKEVVLPSPTQGILAIEIRENDIKLHNILESISHTETEIQSRAERAFLKGVGGSCHIPVGAYCNVMDKKIYLEGLLGTEDGSILIRKSVEGNLDSPEELGYNLAKYMVKEIDRI</sequence>
<dbReference type="EC" id="2.5.1.61" evidence="6"/>
<evidence type="ECO:0000313" key="10">
    <source>
        <dbReference type="Proteomes" id="UP000749471"/>
    </source>
</evidence>
<comment type="caution">
    <text evidence="9">The sequence shown here is derived from an EMBL/GenBank/DDBJ whole genome shotgun (WGS) entry which is preliminary data.</text>
</comment>
<comment type="miscellaneous">
    <text evidence="6">The porphobilinogen subunits are added to the dipyrromethane group.</text>
</comment>
<evidence type="ECO:0000256" key="3">
    <source>
        <dbReference type="ARBA" id="ARBA00022679"/>
    </source>
</evidence>
<comment type="function">
    <text evidence="1 6">Tetrapolymerization of the monopyrrole PBG into the hydroxymethylbilane pre-uroporphyrinogen in several discrete steps.</text>
</comment>
<dbReference type="InterPro" id="IPR022417">
    <property type="entry name" value="Porphobilin_deaminase_N"/>
</dbReference>
<evidence type="ECO:0000256" key="1">
    <source>
        <dbReference type="ARBA" id="ARBA00002869"/>
    </source>
</evidence>
<dbReference type="PROSITE" id="PS00533">
    <property type="entry name" value="PORPHOBILINOGEN_DEAM"/>
    <property type="match status" value="1"/>
</dbReference>
<dbReference type="InterPro" id="IPR000860">
    <property type="entry name" value="HemC"/>
</dbReference>